<keyword evidence="4 6" id="KW-0067">ATP-binding</keyword>
<dbReference type="GO" id="GO:0005524">
    <property type="term" value="F:ATP binding"/>
    <property type="evidence" value="ECO:0007669"/>
    <property type="project" value="UniProtKB-KW"/>
</dbReference>
<dbReference type="AlphaFoldDB" id="A0A4R5CQG2"/>
<feature type="domain" description="ABC transporter" evidence="5">
    <location>
        <begin position="38"/>
        <end position="267"/>
    </location>
</feature>
<sequence>MSDIVIQAENISKMYQLGSIGSGSLRRDMQYWWEREILKRENPNQYINGSNKIDNADMIWALKNVNFELKQGEALGIIGSNGAGKSTLLKVISRIIKPTEGIVRGRGRISSLLEVGTGFHPELTGRENIFISGLILGMKKTEIFAKFDEIVDFSGVEAFIDTPVKRYSSGMYVRLAFAVAAHLEPDILIVDEVLAVGDADFQKKCLGKMNDATSKSGRTVIFVSHNLQAVNNLCTKALWLDKGSIRSKGNTKTVINDYLNTLHKKGWVKKYPTLNEAPGNDFIRVMYVELIAGLKDPNDVVDIRTPLTVKFRFYNASDNIVLSTDLLLFTLAGECIFDIPSKPASYKKGIIEGECKIPGNFLNDGSYYFTLYFAKDTSSELFSYEECLMFDIADYRDSINWYDKWWGYVRPDFPLLLNPVENDLKNL</sequence>
<dbReference type="InterPro" id="IPR015860">
    <property type="entry name" value="ABC_transpr_TagH-like"/>
</dbReference>
<evidence type="ECO:0000313" key="7">
    <source>
        <dbReference type="Proteomes" id="UP000295479"/>
    </source>
</evidence>
<name>A0A4R5CQG2_9FLAO</name>
<dbReference type="SMART" id="SM00382">
    <property type="entry name" value="AAA"/>
    <property type="match status" value="1"/>
</dbReference>
<dbReference type="InterPro" id="IPR003439">
    <property type="entry name" value="ABC_transporter-like_ATP-bd"/>
</dbReference>
<protein>
    <submittedName>
        <fullName evidence="6">ABC transporter ATP-binding protein</fullName>
    </submittedName>
</protein>
<keyword evidence="3" id="KW-0547">Nucleotide-binding</keyword>
<dbReference type="SUPFAM" id="SSF52540">
    <property type="entry name" value="P-loop containing nucleoside triphosphate hydrolases"/>
    <property type="match status" value="1"/>
</dbReference>
<keyword evidence="7" id="KW-1185">Reference proteome</keyword>
<dbReference type="GO" id="GO:0016020">
    <property type="term" value="C:membrane"/>
    <property type="evidence" value="ECO:0007669"/>
    <property type="project" value="InterPro"/>
</dbReference>
<dbReference type="PROSITE" id="PS50893">
    <property type="entry name" value="ABC_TRANSPORTER_2"/>
    <property type="match status" value="1"/>
</dbReference>
<keyword evidence="2" id="KW-0813">Transport</keyword>
<evidence type="ECO:0000313" key="6">
    <source>
        <dbReference type="EMBL" id="TDD99842.1"/>
    </source>
</evidence>
<dbReference type="PANTHER" id="PTHR46743:SF2">
    <property type="entry name" value="TEICHOIC ACIDS EXPORT ATP-BINDING PROTEIN TAGH"/>
    <property type="match status" value="1"/>
</dbReference>
<evidence type="ECO:0000259" key="5">
    <source>
        <dbReference type="PROSITE" id="PS50893"/>
    </source>
</evidence>
<evidence type="ECO:0000256" key="2">
    <source>
        <dbReference type="ARBA" id="ARBA00022448"/>
    </source>
</evidence>
<organism evidence="6 7">
    <name type="scientific">Flavobacterium cellulosilyticum</name>
    <dbReference type="NCBI Taxonomy" id="2541731"/>
    <lineage>
        <taxon>Bacteria</taxon>
        <taxon>Pseudomonadati</taxon>
        <taxon>Bacteroidota</taxon>
        <taxon>Flavobacteriia</taxon>
        <taxon>Flavobacteriales</taxon>
        <taxon>Flavobacteriaceae</taxon>
        <taxon>Flavobacterium</taxon>
    </lineage>
</organism>
<dbReference type="Proteomes" id="UP000295479">
    <property type="component" value="Unassembled WGS sequence"/>
</dbReference>
<dbReference type="CDD" id="cd10147">
    <property type="entry name" value="Wzt_C-like"/>
    <property type="match status" value="1"/>
</dbReference>
<dbReference type="Pfam" id="PF00005">
    <property type="entry name" value="ABC_tran"/>
    <property type="match status" value="1"/>
</dbReference>
<dbReference type="InterPro" id="IPR003593">
    <property type="entry name" value="AAA+_ATPase"/>
</dbReference>
<dbReference type="InterPro" id="IPR029439">
    <property type="entry name" value="Wzt_C"/>
</dbReference>
<dbReference type="EMBL" id="SMFK01000001">
    <property type="protein sequence ID" value="TDD99842.1"/>
    <property type="molecule type" value="Genomic_DNA"/>
</dbReference>
<dbReference type="RefSeq" id="WP_132001521.1">
    <property type="nucleotide sequence ID" value="NZ_SMFK01000001.1"/>
</dbReference>
<evidence type="ECO:0000256" key="4">
    <source>
        <dbReference type="ARBA" id="ARBA00022840"/>
    </source>
</evidence>
<comment type="caution">
    <text evidence="6">The sequence shown here is derived from an EMBL/GenBank/DDBJ whole genome shotgun (WGS) entry which is preliminary data.</text>
</comment>
<proteinExistence type="inferred from homology"/>
<dbReference type="Gene3D" id="3.40.50.300">
    <property type="entry name" value="P-loop containing nucleotide triphosphate hydrolases"/>
    <property type="match status" value="1"/>
</dbReference>
<dbReference type="InterPro" id="IPR050683">
    <property type="entry name" value="Bact_Polysacc_Export_ATP-bd"/>
</dbReference>
<dbReference type="InterPro" id="IPR027417">
    <property type="entry name" value="P-loop_NTPase"/>
</dbReference>
<comment type="similarity">
    <text evidence="1">Belongs to the ABC transporter superfamily.</text>
</comment>
<dbReference type="OrthoDB" id="9801987at2"/>
<dbReference type="GO" id="GO:0140359">
    <property type="term" value="F:ABC-type transporter activity"/>
    <property type="evidence" value="ECO:0007669"/>
    <property type="project" value="InterPro"/>
</dbReference>
<evidence type="ECO:0000256" key="1">
    <source>
        <dbReference type="ARBA" id="ARBA00005417"/>
    </source>
</evidence>
<dbReference type="GO" id="GO:0016887">
    <property type="term" value="F:ATP hydrolysis activity"/>
    <property type="evidence" value="ECO:0007669"/>
    <property type="project" value="InterPro"/>
</dbReference>
<evidence type="ECO:0000256" key="3">
    <source>
        <dbReference type="ARBA" id="ARBA00022741"/>
    </source>
</evidence>
<dbReference type="CDD" id="cd03220">
    <property type="entry name" value="ABC_KpsT_Wzt"/>
    <property type="match status" value="1"/>
</dbReference>
<gene>
    <name evidence="6" type="ORF">E0F76_03735</name>
</gene>
<dbReference type="PANTHER" id="PTHR46743">
    <property type="entry name" value="TEICHOIC ACIDS EXPORT ATP-BINDING PROTEIN TAGH"/>
    <property type="match status" value="1"/>
</dbReference>
<reference evidence="6 7" key="1">
    <citation type="submission" date="2019-03" db="EMBL/GenBank/DDBJ databases">
        <title>Flavobacterium AR-3-4 sp. nov. isolated from arctic soil.</title>
        <authorList>
            <person name="Chaudhary D.K."/>
        </authorList>
    </citation>
    <scope>NUCLEOTIDE SEQUENCE [LARGE SCALE GENOMIC DNA]</scope>
    <source>
        <strain evidence="6 7">AR-3-4</strain>
    </source>
</reference>
<accession>A0A4R5CQG2</accession>